<evidence type="ECO:0000256" key="1">
    <source>
        <dbReference type="SAM" id="Coils"/>
    </source>
</evidence>
<proteinExistence type="predicted"/>
<feature type="coiled-coil region" evidence="1">
    <location>
        <begin position="125"/>
        <end position="159"/>
    </location>
</feature>
<keyword evidence="4" id="KW-1185">Reference proteome</keyword>
<name>A0A6G0WFT7_9STRA</name>
<reference evidence="3 4" key="1">
    <citation type="submission" date="2019-07" db="EMBL/GenBank/DDBJ databases">
        <title>Genomics analysis of Aphanomyces spp. identifies a new class of oomycete effector associated with host adaptation.</title>
        <authorList>
            <person name="Gaulin E."/>
        </authorList>
    </citation>
    <scope>NUCLEOTIDE SEQUENCE [LARGE SCALE GENOMIC DNA]</scope>
    <source>
        <strain evidence="3 4">ATCC 201684</strain>
    </source>
</reference>
<keyword evidence="1" id="KW-0175">Coiled coil</keyword>
<gene>
    <name evidence="3" type="ORF">Ae201684_016216</name>
</gene>
<feature type="region of interest" description="Disordered" evidence="2">
    <location>
        <begin position="67"/>
        <end position="92"/>
    </location>
</feature>
<feature type="region of interest" description="Disordered" evidence="2">
    <location>
        <begin position="1"/>
        <end position="43"/>
    </location>
</feature>
<evidence type="ECO:0000256" key="2">
    <source>
        <dbReference type="SAM" id="MobiDB-lite"/>
    </source>
</evidence>
<feature type="compositionally biased region" description="Basic and acidic residues" evidence="2">
    <location>
        <begin position="1"/>
        <end position="13"/>
    </location>
</feature>
<protein>
    <submittedName>
        <fullName evidence="3">Uncharacterized protein</fullName>
    </submittedName>
</protein>
<dbReference type="Proteomes" id="UP000481153">
    <property type="component" value="Unassembled WGS sequence"/>
</dbReference>
<dbReference type="VEuPathDB" id="FungiDB:AeMF1_017414"/>
<comment type="caution">
    <text evidence="3">The sequence shown here is derived from an EMBL/GenBank/DDBJ whole genome shotgun (WGS) entry which is preliminary data.</text>
</comment>
<dbReference type="EMBL" id="VJMJ01000244">
    <property type="protein sequence ID" value="KAF0725319.1"/>
    <property type="molecule type" value="Genomic_DNA"/>
</dbReference>
<evidence type="ECO:0000313" key="3">
    <source>
        <dbReference type="EMBL" id="KAF0725319.1"/>
    </source>
</evidence>
<dbReference type="AlphaFoldDB" id="A0A6G0WFT7"/>
<organism evidence="3 4">
    <name type="scientific">Aphanomyces euteiches</name>
    <dbReference type="NCBI Taxonomy" id="100861"/>
    <lineage>
        <taxon>Eukaryota</taxon>
        <taxon>Sar</taxon>
        <taxon>Stramenopiles</taxon>
        <taxon>Oomycota</taxon>
        <taxon>Saprolegniomycetes</taxon>
        <taxon>Saprolegniales</taxon>
        <taxon>Verrucalvaceae</taxon>
        <taxon>Aphanomyces</taxon>
    </lineage>
</organism>
<sequence>MKEPATHDPHDIVPESESQSALDSEDDFPNNQQGDPELYGNILNGHGFSRKRLSFGTFESYLSYHTDNETPDRSINLLHGENLPNDSEDEDETMLLESDEEDPRDTFEQSLETNIVQQVTTNEMLSQMNTEIVRAFSEVEQMQCELESALMRFNEHKLKVIHTLQSLQGIAQSLTQ</sequence>
<evidence type="ECO:0000313" key="4">
    <source>
        <dbReference type="Proteomes" id="UP000481153"/>
    </source>
</evidence>
<accession>A0A6G0WFT7</accession>